<dbReference type="Gene3D" id="1.10.238.10">
    <property type="entry name" value="EF-hand"/>
    <property type="match status" value="1"/>
</dbReference>
<dbReference type="CDD" id="cd00051">
    <property type="entry name" value="EFh"/>
    <property type="match status" value="1"/>
</dbReference>
<feature type="domain" description="Cyclic nucleotide-binding" evidence="14">
    <location>
        <begin position="566"/>
        <end position="710"/>
    </location>
</feature>
<dbReference type="Proteomes" id="UP000002729">
    <property type="component" value="Unassembled WGS sequence"/>
</dbReference>
<dbReference type="GO" id="GO:0005509">
    <property type="term" value="F:calcium ion binding"/>
    <property type="evidence" value="ECO:0007669"/>
    <property type="project" value="InterPro"/>
</dbReference>
<gene>
    <name evidence="16" type="ORF">AURANDRAFT_64887</name>
</gene>
<dbReference type="OMA" id="FEREDTW"/>
<dbReference type="SUPFAM" id="SSF51206">
    <property type="entry name" value="cAMP-binding domain-like"/>
    <property type="match status" value="1"/>
</dbReference>
<keyword evidence="8" id="KW-0630">Potassium</keyword>
<name>F0YC39_AURAN</name>
<dbReference type="InterPro" id="IPR018490">
    <property type="entry name" value="cNMP-bd_dom_sf"/>
</dbReference>
<dbReference type="InterPro" id="IPR003938">
    <property type="entry name" value="K_chnl_volt-dep_EAG/ELK/ERG"/>
</dbReference>
<evidence type="ECO:0000256" key="6">
    <source>
        <dbReference type="ARBA" id="ARBA00022837"/>
    </source>
</evidence>
<dbReference type="Gene3D" id="2.60.120.10">
    <property type="entry name" value="Jelly Rolls"/>
    <property type="match status" value="1"/>
</dbReference>
<feature type="domain" description="EF-hand" evidence="15">
    <location>
        <begin position="58"/>
        <end position="93"/>
    </location>
</feature>
<dbReference type="SUPFAM" id="SSF47473">
    <property type="entry name" value="EF-hand"/>
    <property type="match status" value="1"/>
</dbReference>
<evidence type="ECO:0000256" key="13">
    <source>
        <dbReference type="SAM" id="MobiDB-lite"/>
    </source>
</evidence>
<dbReference type="InterPro" id="IPR018488">
    <property type="entry name" value="cNMP-bd_CS"/>
</dbReference>
<dbReference type="RefSeq" id="XP_009037867.1">
    <property type="nucleotide sequence ID" value="XM_009039619.1"/>
</dbReference>
<feature type="domain" description="EF-hand" evidence="15">
    <location>
        <begin position="99"/>
        <end position="127"/>
    </location>
</feature>
<dbReference type="InterPro" id="IPR014710">
    <property type="entry name" value="RmlC-like_jellyroll"/>
</dbReference>
<dbReference type="AlphaFoldDB" id="F0YC39"/>
<dbReference type="PRINTS" id="PR01463">
    <property type="entry name" value="EAGCHANLFMLY"/>
</dbReference>
<dbReference type="GO" id="GO:0005886">
    <property type="term" value="C:plasma membrane"/>
    <property type="evidence" value="ECO:0007669"/>
    <property type="project" value="TreeGrafter"/>
</dbReference>
<dbReference type="GO" id="GO:0034702">
    <property type="term" value="C:monoatomic ion channel complex"/>
    <property type="evidence" value="ECO:0007669"/>
    <property type="project" value="UniProtKB-KW"/>
</dbReference>
<evidence type="ECO:0000256" key="2">
    <source>
        <dbReference type="ARBA" id="ARBA00022448"/>
    </source>
</evidence>
<keyword evidence="11" id="KW-0472">Membrane</keyword>
<dbReference type="InParanoid" id="F0YC39"/>
<dbReference type="PROSITE" id="PS00888">
    <property type="entry name" value="CNMP_BINDING_1"/>
    <property type="match status" value="1"/>
</dbReference>
<dbReference type="Gene3D" id="1.10.287.70">
    <property type="match status" value="1"/>
</dbReference>
<dbReference type="KEGG" id="aaf:AURANDRAFT_64887"/>
<protein>
    <submittedName>
        <fullName evidence="16">Uncharacterized protein</fullName>
    </submittedName>
</protein>
<keyword evidence="6" id="KW-0106">Calcium</keyword>
<evidence type="ECO:0000313" key="16">
    <source>
        <dbReference type="EMBL" id="EGB07231.1"/>
    </source>
</evidence>
<dbReference type="GeneID" id="20225059"/>
<evidence type="ECO:0000259" key="15">
    <source>
        <dbReference type="PROSITE" id="PS50222"/>
    </source>
</evidence>
<dbReference type="InterPro" id="IPR000595">
    <property type="entry name" value="cNMP-bd_dom"/>
</dbReference>
<keyword evidence="12" id="KW-0407">Ion channel</keyword>
<dbReference type="InterPro" id="IPR005821">
    <property type="entry name" value="Ion_trans_dom"/>
</dbReference>
<dbReference type="GO" id="GO:0042391">
    <property type="term" value="P:regulation of membrane potential"/>
    <property type="evidence" value="ECO:0007669"/>
    <property type="project" value="TreeGrafter"/>
</dbReference>
<keyword evidence="2" id="KW-0813">Transport</keyword>
<dbReference type="SMART" id="SM00100">
    <property type="entry name" value="cNMP"/>
    <property type="match status" value="1"/>
</dbReference>
<evidence type="ECO:0000256" key="9">
    <source>
        <dbReference type="ARBA" id="ARBA00022989"/>
    </source>
</evidence>
<dbReference type="InterPro" id="IPR050818">
    <property type="entry name" value="KCNH_animal-type"/>
</dbReference>
<comment type="subcellular location">
    <subcellularLocation>
        <location evidence="1">Membrane</location>
        <topology evidence="1">Multi-pass membrane protein</topology>
    </subcellularLocation>
</comment>
<keyword evidence="3" id="KW-0633">Potassium transport</keyword>
<dbReference type="PROSITE" id="PS50042">
    <property type="entry name" value="CNMP_BINDING_3"/>
    <property type="match status" value="1"/>
</dbReference>
<dbReference type="SUPFAM" id="SSF81324">
    <property type="entry name" value="Voltage-gated potassium channels"/>
    <property type="match status" value="1"/>
</dbReference>
<evidence type="ECO:0000313" key="17">
    <source>
        <dbReference type="Proteomes" id="UP000002729"/>
    </source>
</evidence>
<feature type="region of interest" description="Disordered" evidence="13">
    <location>
        <begin position="1"/>
        <end position="22"/>
    </location>
</feature>
<dbReference type="PANTHER" id="PTHR10217:SF435">
    <property type="entry name" value="POTASSIUM VOLTAGE-GATED CHANNEL PROTEIN EAG"/>
    <property type="match status" value="1"/>
</dbReference>
<reference evidence="16 17" key="1">
    <citation type="journal article" date="2011" name="Proc. Natl. Acad. Sci. U.S.A.">
        <title>Niche of harmful alga Aureococcus anophagefferens revealed through ecogenomics.</title>
        <authorList>
            <person name="Gobler C.J."/>
            <person name="Berry D.L."/>
            <person name="Dyhrman S.T."/>
            <person name="Wilhelm S.W."/>
            <person name="Salamov A."/>
            <person name="Lobanov A.V."/>
            <person name="Zhang Y."/>
            <person name="Collier J.L."/>
            <person name="Wurch L.L."/>
            <person name="Kustka A.B."/>
            <person name="Dill B.D."/>
            <person name="Shah M."/>
            <person name="VerBerkmoes N.C."/>
            <person name="Kuo A."/>
            <person name="Terry A."/>
            <person name="Pangilinan J."/>
            <person name="Lindquist E.A."/>
            <person name="Lucas S."/>
            <person name="Paulsen I.T."/>
            <person name="Hattenrath-Lehmann T.K."/>
            <person name="Talmage S.C."/>
            <person name="Walker E.A."/>
            <person name="Koch F."/>
            <person name="Burson A.M."/>
            <person name="Marcoval M.A."/>
            <person name="Tang Y.Z."/>
            <person name="Lecleir G.R."/>
            <person name="Coyne K.J."/>
            <person name="Berg G.M."/>
            <person name="Bertrand E.M."/>
            <person name="Saito M.A."/>
            <person name="Gladyshev V.N."/>
            <person name="Grigoriev I.V."/>
        </authorList>
    </citation>
    <scope>NUCLEOTIDE SEQUENCE [LARGE SCALE GENOMIC DNA]</scope>
    <source>
        <strain evidence="17">CCMP 1984</strain>
    </source>
</reference>
<evidence type="ECO:0000256" key="5">
    <source>
        <dbReference type="ARBA" id="ARBA00022826"/>
    </source>
</evidence>
<evidence type="ECO:0000256" key="1">
    <source>
        <dbReference type="ARBA" id="ARBA00004141"/>
    </source>
</evidence>
<sequence length="933" mass="100987">MASVELTPGGVALDDGGESKAGLLVVEEPPSTPVRDRSRDGVGPIAAPEGVQSHMPEGVQEDLYDAFKRMDVDGDGVLTQAELYESLEESGIPRGMAHRLLRIADVNGDGAINFDEWCAAVERTSSQNRRQILRVANRICKRTESSRHMPMPSPRMGVRHVSVPSGGGAALAASLAASPRGPWGPGANRGAREPEAGAYCPGWRVPLEPTSPARICWDLTMAVLLFWLAVSLPFELAFVRDRGPGCYVGGWPAKLDVFLDACFFFDIAMNFATGVALDDDTVTLDPGKVWLNYVLGWFALDLVSSIPFDCITGSVLPSMQPAKLLKVAKVAKVFKLLRLSKAMKIFKEGSPMADYADDVLFHSSTQTVIKVISILVSASLLCHWLACLMALSGDGFLDNYSNDEDDWLSLLRDGGNPIDDWEGKSANDWDTLSRYNAAIYWAMTTMTTVGYGDILPHSDAERTATCVAMVVGGSFYGFVIAQIGTIIGSTDLKTKRFYERMDLVAAWLEHHEFPGDLCRRVRKYLRVYLNQRTALDEQSILNDLNPQLRNDIAHYLIHDDVGFHPLFDLLPTGTLARIASIIQLVRVAGGEVVVHAGDPGHAMFVIKKGTMVRVEADVALAADDAAEPPPATPKADRASVVAPAAGRRAALGVGDSFGELVLLGMKKTYTFTVETTESSELHVIPTEDFLERFQGMPDILYRLKASLAADENLDMTKLDGEDKDAIVEEMAARDHGEAETQAALQRLLLMEQKLDNHVMRMESALNDRLSAVEARVHGDAFAPRVVDDEPAPARPRLATSGAPPLRQPRRGAPGAAKRRLKLRDALAPATERRAVAAAAPPFALVDATPAFSRAAAAAPRQPLPALLAAPDVEDALERCARGQHANVLVRTADDGLHLARLAPVHDDDGVNVAFVLVVLVDVACALDTQVADD</sequence>
<dbReference type="InterPro" id="IPR018247">
    <property type="entry name" value="EF_Hand_1_Ca_BS"/>
</dbReference>
<dbReference type="EMBL" id="GL833131">
    <property type="protein sequence ID" value="EGB07231.1"/>
    <property type="molecule type" value="Genomic_DNA"/>
</dbReference>
<dbReference type="OrthoDB" id="432483at2759"/>
<organism evidence="17">
    <name type="scientific">Aureococcus anophagefferens</name>
    <name type="common">Harmful bloom alga</name>
    <dbReference type="NCBI Taxonomy" id="44056"/>
    <lineage>
        <taxon>Eukaryota</taxon>
        <taxon>Sar</taxon>
        <taxon>Stramenopiles</taxon>
        <taxon>Ochrophyta</taxon>
        <taxon>Pelagophyceae</taxon>
        <taxon>Pelagomonadales</taxon>
        <taxon>Pelagomonadaceae</taxon>
        <taxon>Aureococcus</taxon>
    </lineage>
</organism>
<evidence type="ECO:0000256" key="10">
    <source>
        <dbReference type="ARBA" id="ARBA00023065"/>
    </source>
</evidence>
<dbReference type="PANTHER" id="PTHR10217">
    <property type="entry name" value="VOLTAGE AND LIGAND GATED POTASSIUM CHANNEL"/>
    <property type="match status" value="1"/>
</dbReference>
<dbReference type="Pfam" id="PF00520">
    <property type="entry name" value="Ion_trans"/>
    <property type="match status" value="1"/>
</dbReference>
<proteinExistence type="predicted"/>
<dbReference type="SMART" id="SM00054">
    <property type="entry name" value="EFh"/>
    <property type="match status" value="2"/>
</dbReference>
<feature type="region of interest" description="Disordered" evidence="13">
    <location>
        <begin position="785"/>
        <end position="819"/>
    </location>
</feature>
<dbReference type="CDD" id="cd00038">
    <property type="entry name" value="CAP_ED"/>
    <property type="match status" value="1"/>
</dbReference>
<dbReference type="PROSITE" id="PS50222">
    <property type="entry name" value="EF_HAND_2"/>
    <property type="match status" value="2"/>
</dbReference>
<keyword evidence="17" id="KW-1185">Reference proteome</keyword>
<keyword evidence="9" id="KW-1133">Transmembrane helix</keyword>
<evidence type="ECO:0000256" key="11">
    <source>
        <dbReference type="ARBA" id="ARBA00023136"/>
    </source>
</evidence>
<keyword evidence="5" id="KW-0631">Potassium channel</keyword>
<evidence type="ECO:0000259" key="14">
    <source>
        <dbReference type="PROSITE" id="PS50042"/>
    </source>
</evidence>
<evidence type="ECO:0000256" key="3">
    <source>
        <dbReference type="ARBA" id="ARBA00022538"/>
    </source>
</evidence>
<evidence type="ECO:0000256" key="7">
    <source>
        <dbReference type="ARBA" id="ARBA00022882"/>
    </source>
</evidence>
<dbReference type="InterPro" id="IPR002048">
    <property type="entry name" value="EF_hand_dom"/>
</dbReference>
<evidence type="ECO:0000256" key="12">
    <source>
        <dbReference type="ARBA" id="ARBA00023303"/>
    </source>
</evidence>
<dbReference type="PROSITE" id="PS00018">
    <property type="entry name" value="EF_HAND_1"/>
    <property type="match status" value="2"/>
</dbReference>
<keyword evidence="7" id="KW-0851">Voltage-gated channel</keyword>
<dbReference type="Gene3D" id="1.10.287.630">
    <property type="entry name" value="Helix hairpin bin"/>
    <property type="match status" value="1"/>
</dbReference>
<keyword evidence="4" id="KW-0812">Transmembrane</keyword>
<keyword evidence="10" id="KW-0406">Ion transport</keyword>
<dbReference type="Pfam" id="PF13499">
    <property type="entry name" value="EF-hand_7"/>
    <property type="match status" value="1"/>
</dbReference>
<dbReference type="InterPro" id="IPR011992">
    <property type="entry name" value="EF-hand-dom_pair"/>
</dbReference>
<evidence type="ECO:0000256" key="4">
    <source>
        <dbReference type="ARBA" id="ARBA00022692"/>
    </source>
</evidence>
<evidence type="ECO:0000256" key="8">
    <source>
        <dbReference type="ARBA" id="ARBA00022958"/>
    </source>
</evidence>
<dbReference type="GO" id="GO:0005249">
    <property type="term" value="F:voltage-gated potassium channel activity"/>
    <property type="evidence" value="ECO:0007669"/>
    <property type="project" value="InterPro"/>
</dbReference>
<accession>F0YC39</accession>
<dbReference type="eggNOG" id="KOG0498">
    <property type="taxonomic scope" value="Eukaryota"/>
</dbReference>